<dbReference type="PANTHER" id="PTHR12756">
    <property type="entry name" value="CYTOSOLIC CARBOXYPEPTIDASE"/>
    <property type="match status" value="1"/>
</dbReference>
<comment type="caution">
    <text evidence="2">Lacks conserved residue(s) required for the propagation of feature annotation.</text>
</comment>
<evidence type="ECO:0000313" key="4">
    <source>
        <dbReference type="EMBL" id="RJY17627.1"/>
    </source>
</evidence>
<reference evidence="4 5" key="1">
    <citation type="submission" date="2018-09" db="EMBL/GenBank/DDBJ databases">
        <title>Phylogeny of the Shewanellaceae, and recommendation for two new genera, Pseudoshewanella and Parashewanella.</title>
        <authorList>
            <person name="Wang G."/>
        </authorList>
    </citation>
    <scope>NUCLEOTIDE SEQUENCE [LARGE SCALE GENOMIC DNA]</scope>
    <source>
        <strain evidence="4 5">KCTC 22492</strain>
    </source>
</reference>
<evidence type="ECO:0000256" key="2">
    <source>
        <dbReference type="PROSITE-ProRule" id="PRU01379"/>
    </source>
</evidence>
<dbReference type="PANTHER" id="PTHR12756:SF11">
    <property type="entry name" value="CYTOSOLIC CARBOXYPEPTIDASE 1"/>
    <property type="match status" value="1"/>
</dbReference>
<dbReference type="RefSeq" id="WP_121853123.1">
    <property type="nucleotide sequence ID" value="NZ_CP037952.1"/>
</dbReference>
<dbReference type="Gene3D" id="2.60.40.3120">
    <property type="match status" value="1"/>
</dbReference>
<name>A0A3A6TTR0_9GAMM</name>
<dbReference type="Proteomes" id="UP000273022">
    <property type="component" value="Unassembled WGS sequence"/>
</dbReference>
<dbReference type="Gene3D" id="3.40.630.10">
    <property type="entry name" value="Zn peptidases"/>
    <property type="match status" value="1"/>
</dbReference>
<protein>
    <recommendedName>
        <fullName evidence="3">Peptidase M14 domain-containing protein</fullName>
    </recommendedName>
</protein>
<evidence type="ECO:0000256" key="1">
    <source>
        <dbReference type="ARBA" id="ARBA00001947"/>
    </source>
</evidence>
<proteinExistence type="inferred from homology"/>
<evidence type="ECO:0000259" key="3">
    <source>
        <dbReference type="PROSITE" id="PS52035"/>
    </source>
</evidence>
<dbReference type="Pfam" id="PF00246">
    <property type="entry name" value="Peptidase_M14"/>
    <property type="match status" value="1"/>
</dbReference>
<dbReference type="Pfam" id="PF18027">
    <property type="entry name" value="Pepdidase_M14_N"/>
    <property type="match status" value="1"/>
</dbReference>
<gene>
    <name evidence="4" type="ORF">D5R81_07970</name>
</gene>
<dbReference type="OrthoDB" id="6221272at2"/>
<accession>A0A3A6TTR0</accession>
<comment type="similarity">
    <text evidence="2">Belongs to the peptidase M14 family.</text>
</comment>
<dbReference type="SUPFAM" id="SSF53187">
    <property type="entry name" value="Zn-dependent exopeptidases"/>
    <property type="match status" value="1"/>
</dbReference>
<dbReference type="GO" id="GO:0008270">
    <property type="term" value="F:zinc ion binding"/>
    <property type="evidence" value="ECO:0007669"/>
    <property type="project" value="InterPro"/>
</dbReference>
<evidence type="ECO:0000313" key="5">
    <source>
        <dbReference type="Proteomes" id="UP000273022"/>
    </source>
</evidence>
<dbReference type="PROSITE" id="PS52035">
    <property type="entry name" value="PEPTIDASE_M14"/>
    <property type="match status" value="1"/>
</dbReference>
<dbReference type="GO" id="GO:0004181">
    <property type="term" value="F:metallocarboxypeptidase activity"/>
    <property type="evidence" value="ECO:0007669"/>
    <property type="project" value="InterPro"/>
</dbReference>
<dbReference type="InterPro" id="IPR050821">
    <property type="entry name" value="Cytosolic_carboxypeptidase"/>
</dbReference>
<dbReference type="InterPro" id="IPR000834">
    <property type="entry name" value="Peptidase_M14"/>
</dbReference>
<comment type="caution">
    <text evidence="4">The sequence shown here is derived from an EMBL/GenBank/DDBJ whole genome shotgun (WGS) entry which is preliminary data.</text>
</comment>
<keyword evidence="5" id="KW-1185">Reference proteome</keyword>
<dbReference type="AlphaFoldDB" id="A0A3A6TTR0"/>
<dbReference type="EMBL" id="QYYH01000038">
    <property type="protein sequence ID" value="RJY17627.1"/>
    <property type="molecule type" value="Genomic_DNA"/>
</dbReference>
<feature type="domain" description="Peptidase M14" evidence="3">
    <location>
        <begin position="155"/>
        <end position="470"/>
    </location>
</feature>
<sequence>MLSRQILCLILSLPLQTSCKTNESVQLVDSFSASNIGKPSAAQVTSYQTQILLNNDNSDTSLDHMPKWRNWWYMKFEGIPTNRNYRLVINDLFEKQNPGWQHPYTPVYSYDKRHWKRFEPNEVSQQQDTTNTQIKFSVTMSKTFTQKSVWIARFYPYTNDDLNLFYKRLLSQNPNLKTNGYFVKSALAWSPTHNLPIDMITITNPAIAPNHKKRIWIQARSRASDSGSSFVAEGIISWLLDETNNDASNILDNFIIHIVPMQNVDGVFDGNYLLNSRTQNLDNLWYPQGSNPLFLSDGAPKENLIINSKIRELLDQPGKFNMAINLHSAQTQQQTRAFFYPHFGKKSHRYTSQQTNLWNNSIRFVNSVREHYGKFGSQYLIEPNPRDGGKGFSYNSSLESWWWKNFHDQVTAITLNTTNDHAGFQPEYVTPDRLRKLGGALMLGILEYNHLPTIDNSLEPALTVTNSAND</sequence>
<organism evidence="4 5">
    <name type="scientific">Parashewanella spongiae</name>
    <dbReference type="NCBI Taxonomy" id="342950"/>
    <lineage>
        <taxon>Bacteria</taxon>
        <taxon>Pseudomonadati</taxon>
        <taxon>Pseudomonadota</taxon>
        <taxon>Gammaproteobacteria</taxon>
        <taxon>Alteromonadales</taxon>
        <taxon>Shewanellaceae</taxon>
        <taxon>Parashewanella</taxon>
    </lineage>
</organism>
<dbReference type="InterPro" id="IPR040626">
    <property type="entry name" value="Pepdidase_M14_N"/>
</dbReference>
<comment type="cofactor">
    <cofactor evidence="1">
        <name>Zn(2+)</name>
        <dbReference type="ChEBI" id="CHEBI:29105"/>
    </cofactor>
</comment>
<dbReference type="GO" id="GO:0006508">
    <property type="term" value="P:proteolysis"/>
    <property type="evidence" value="ECO:0007669"/>
    <property type="project" value="InterPro"/>
</dbReference>